<reference evidence="2" key="1">
    <citation type="submission" date="2018-08" db="EMBL/GenBank/DDBJ databases">
        <title>Identification of Burkholderia cepacia strains that express a Burkholderia pseudomallei-like capsular polysaccharide.</title>
        <authorList>
            <person name="Burtnick M.N."/>
            <person name="Vongsouvath M."/>
            <person name="Newton P."/>
            <person name="Wuthiekanun V."/>
            <person name="Limmathurotsakul D."/>
            <person name="Brett P.J."/>
            <person name="Chantratita N."/>
            <person name="Dance D.A."/>
        </authorList>
    </citation>
    <scope>NUCLEOTIDE SEQUENCE</scope>
    <source>
        <strain evidence="2">SBXCC001</strain>
    </source>
</reference>
<dbReference type="Pfam" id="PF07120">
    <property type="entry name" value="DUF1376"/>
    <property type="match status" value="1"/>
</dbReference>
<proteinExistence type="predicted"/>
<dbReference type="EMBL" id="QXCT01000001">
    <property type="protein sequence ID" value="MDW9252342.1"/>
    <property type="molecule type" value="Genomic_DNA"/>
</dbReference>
<comment type="caution">
    <text evidence="2">The sequence shown here is derived from an EMBL/GenBank/DDBJ whole genome shotgun (WGS) entry which is preliminary data.</text>
</comment>
<accession>A0AAW9CQ89</accession>
<evidence type="ECO:0000313" key="3">
    <source>
        <dbReference type="Proteomes" id="UP001272137"/>
    </source>
</evidence>
<feature type="region of interest" description="Disordered" evidence="1">
    <location>
        <begin position="86"/>
        <end position="108"/>
    </location>
</feature>
<dbReference type="AlphaFoldDB" id="A0AAW9CQ89"/>
<dbReference type="Proteomes" id="UP001272137">
    <property type="component" value="Unassembled WGS sequence"/>
</dbReference>
<feature type="region of interest" description="Disordered" evidence="1">
    <location>
        <begin position="281"/>
        <end position="327"/>
    </location>
</feature>
<protein>
    <recommendedName>
        <fullName evidence="4">DUF1376 domain-containing protein</fullName>
    </recommendedName>
</protein>
<sequence>MNFYKRHIGDYLKDTAHLSLLEHGVYARLLDVYYTRESGIPDDQAARLIGARARDELSALKVVLGEFFELVDGTWVQQRCEREIHAAGGQQDEDGAPPRSGKAARQKQYRERRKAMFDRLRDLGVTMPFDASMDDLHDALLRITEASRVTPEASRVTDDITGVTHNVTATNSQTPDSRLQTKTLGAVVDTGASDDIARDDFRPKDAAEWLRHLHDRHGFEADPTNVNDRKKLWPVFAGWTNAGLTTAFVDAAIAAAIRDASEPIVCLPLYVDRCMANANAARASPSARTERDERRRNGWAELTGTGAPERTAAQPAEVIDGHVKRIG</sequence>
<evidence type="ECO:0000256" key="1">
    <source>
        <dbReference type="SAM" id="MobiDB-lite"/>
    </source>
</evidence>
<gene>
    <name evidence="2" type="ORF">C7S16_6623</name>
</gene>
<feature type="compositionally biased region" description="Basic and acidic residues" evidence="1">
    <location>
        <begin position="288"/>
        <end position="298"/>
    </location>
</feature>
<evidence type="ECO:0008006" key="4">
    <source>
        <dbReference type="Google" id="ProtNLM"/>
    </source>
</evidence>
<name>A0AAW9CQ89_BURTH</name>
<evidence type="ECO:0000313" key="2">
    <source>
        <dbReference type="EMBL" id="MDW9252342.1"/>
    </source>
</evidence>
<dbReference type="InterPro" id="IPR010781">
    <property type="entry name" value="DUF1376"/>
</dbReference>
<dbReference type="RefSeq" id="WP_053566256.1">
    <property type="nucleotide sequence ID" value="NZ_QXCT01000001.1"/>
</dbReference>
<organism evidence="2 3">
    <name type="scientific">Burkholderia thailandensis</name>
    <dbReference type="NCBI Taxonomy" id="57975"/>
    <lineage>
        <taxon>Bacteria</taxon>
        <taxon>Pseudomonadati</taxon>
        <taxon>Pseudomonadota</taxon>
        <taxon>Betaproteobacteria</taxon>
        <taxon>Burkholderiales</taxon>
        <taxon>Burkholderiaceae</taxon>
        <taxon>Burkholderia</taxon>
        <taxon>pseudomallei group</taxon>
    </lineage>
</organism>